<organism evidence="2 3">
    <name type="scientific">Antiquaquibacter soli</name>
    <dbReference type="NCBI Taxonomy" id="3064523"/>
    <lineage>
        <taxon>Bacteria</taxon>
        <taxon>Bacillati</taxon>
        <taxon>Actinomycetota</taxon>
        <taxon>Actinomycetes</taxon>
        <taxon>Micrococcales</taxon>
        <taxon>Microbacteriaceae</taxon>
        <taxon>Antiquaquibacter</taxon>
    </lineage>
</organism>
<dbReference type="RefSeq" id="WP_305004145.1">
    <property type="nucleotide sequence ID" value="NZ_JAUQUB010000012.1"/>
</dbReference>
<evidence type="ECO:0000313" key="3">
    <source>
        <dbReference type="Proteomes" id="UP001241072"/>
    </source>
</evidence>
<reference evidence="2 3" key="1">
    <citation type="submission" date="2023-07" db="EMBL/GenBank/DDBJ databases">
        <title>Protaetiibacter sp. nov WY-16 isolated from soil.</title>
        <authorList>
            <person name="Liu B."/>
            <person name="Wan Y."/>
        </authorList>
    </citation>
    <scope>NUCLEOTIDE SEQUENCE [LARGE SCALE GENOMIC DNA]</scope>
    <source>
        <strain evidence="2 3">WY-16</strain>
    </source>
</reference>
<proteinExistence type="predicted"/>
<name>A0ABT9BWE5_9MICO</name>
<sequence length="253" mass="26390">QGGLAARTGARTPEKAVQQLTGVSLTEAKALVAVGTAVTDESPWLRPVSEALEAGELSVATAAGIARGLGAPTADVAADDLLDAAGQLVEFARDASPESTATAARQARERLDVTRIADLEEHRRSQRSLTWAPLPDGTTRMTAILDPESAAIITGAIDTITSPRRGGPRFIDPTDHTRAATLDADPRTLPQLNLDALVDIVRLATRASAEDVATLFGVQSPAVRIHVQAADLKHGTGFSYLEGQTAFLSTATA</sequence>
<feature type="non-terminal residue" evidence="2">
    <location>
        <position position="1"/>
    </location>
</feature>
<dbReference type="Proteomes" id="UP001241072">
    <property type="component" value="Unassembled WGS sequence"/>
</dbReference>
<protein>
    <submittedName>
        <fullName evidence="2">DUF222 domain-containing protein</fullName>
    </submittedName>
</protein>
<dbReference type="EMBL" id="JAUQUB010000012">
    <property type="protein sequence ID" value="MDO7883720.1"/>
    <property type="molecule type" value="Genomic_DNA"/>
</dbReference>
<dbReference type="Pfam" id="PF02720">
    <property type="entry name" value="DUF222"/>
    <property type="match status" value="1"/>
</dbReference>
<feature type="non-terminal residue" evidence="2">
    <location>
        <position position="253"/>
    </location>
</feature>
<accession>A0ABT9BWE5</accession>
<evidence type="ECO:0000313" key="2">
    <source>
        <dbReference type="EMBL" id="MDO7883720.1"/>
    </source>
</evidence>
<feature type="domain" description="DUF222" evidence="1">
    <location>
        <begin position="4"/>
        <end position="250"/>
    </location>
</feature>
<evidence type="ECO:0000259" key="1">
    <source>
        <dbReference type="Pfam" id="PF02720"/>
    </source>
</evidence>
<keyword evidence="3" id="KW-1185">Reference proteome</keyword>
<gene>
    <name evidence="2" type="ORF">Q5716_15915</name>
</gene>
<comment type="caution">
    <text evidence="2">The sequence shown here is derived from an EMBL/GenBank/DDBJ whole genome shotgun (WGS) entry which is preliminary data.</text>
</comment>
<dbReference type="InterPro" id="IPR003870">
    <property type="entry name" value="DUF222"/>
</dbReference>